<comment type="caution">
    <text evidence="3">The sequence shown here is derived from an EMBL/GenBank/DDBJ whole genome shotgun (WGS) entry which is preliminary data.</text>
</comment>
<organism evidence="3 4">
    <name type="scientific">Loigolactobacillus rennini DSM 20253</name>
    <dbReference type="NCBI Taxonomy" id="1423796"/>
    <lineage>
        <taxon>Bacteria</taxon>
        <taxon>Bacillati</taxon>
        <taxon>Bacillota</taxon>
        <taxon>Bacilli</taxon>
        <taxon>Lactobacillales</taxon>
        <taxon>Lactobacillaceae</taxon>
        <taxon>Loigolactobacillus</taxon>
    </lineage>
</organism>
<accession>A0A0R2D0C8</accession>
<feature type="transmembrane region" description="Helical" evidence="1">
    <location>
        <begin position="12"/>
        <end position="30"/>
    </location>
</feature>
<evidence type="ECO:0000256" key="1">
    <source>
        <dbReference type="SAM" id="Phobius"/>
    </source>
</evidence>
<dbReference type="STRING" id="1423796.FC24_GL001694"/>
<feature type="domain" description="GGDEF" evidence="2">
    <location>
        <begin position="151"/>
        <end position="277"/>
    </location>
</feature>
<proteinExistence type="predicted"/>
<keyword evidence="1" id="KW-0472">Membrane</keyword>
<dbReference type="Pfam" id="PF00990">
    <property type="entry name" value="GGDEF"/>
    <property type="match status" value="1"/>
</dbReference>
<reference evidence="3 4" key="1">
    <citation type="journal article" date="2015" name="Genome Announc.">
        <title>Expanding the biotechnology potential of lactobacilli through comparative genomics of 213 strains and associated genera.</title>
        <authorList>
            <person name="Sun Z."/>
            <person name="Harris H.M."/>
            <person name="McCann A."/>
            <person name="Guo C."/>
            <person name="Argimon S."/>
            <person name="Zhang W."/>
            <person name="Yang X."/>
            <person name="Jeffery I.B."/>
            <person name="Cooney J.C."/>
            <person name="Kagawa T.F."/>
            <person name="Liu W."/>
            <person name="Song Y."/>
            <person name="Salvetti E."/>
            <person name="Wrobel A."/>
            <person name="Rasinkangas P."/>
            <person name="Parkhill J."/>
            <person name="Rea M.C."/>
            <person name="O'Sullivan O."/>
            <person name="Ritari J."/>
            <person name="Douillard F.P."/>
            <person name="Paul Ross R."/>
            <person name="Yang R."/>
            <person name="Briner A.E."/>
            <person name="Felis G.E."/>
            <person name="de Vos W.M."/>
            <person name="Barrangou R."/>
            <person name="Klaenhammer T.R."/>
            <person name="Caufield P.W."/>
            <person name="Cui Y."/>
            <person name="Zhang H."/>
            <person name="O'Toole P.W."/>
        </authorList>
    </citation>
    <scope>NUCLEOTIDE SEQUENCE [LARGE SCALE GENOMIC DNA]</scope>
    <source>
        <strain evidence="3 4">DSM 20253</strain>
    </source>
</reference>
<gene>
    <name evidence="3" type="ORF">FC24_GL001694</name>
</gene>
<sequence length="283" mass="32271">MKNRPATLMGDIFSLSFLLLVVILAMFLGLTPANLLLNFFYLGVSIFLVMMTYFFDLTAGLVLNLLFILLQGTLMLYLNVVRNQTVPLALAFWLFMPILLSITFYGMTYQLQQLQAENQKMHDEMVQLGAFDEETNLRTLVSYIQDASVFLETSRRYDLPVTTLVLKIRYFEEMRRMLTGEQMREVIKLVSETIKASTRGNDIVYILDRENLSWGVLLFTDLPGAKIVANRIKDQFAKQVENSVALKGTEVLLVVGIAAYDQKKMSSAYELMNAAAKETEYDV</sequence>
<dbReference type="InterPro" id="IPR043128">
    <property type="entry name" value="Rev_trsase/Diguanyl_cyclase"/>
</dbReference>
<keyword evidence="4" id="KW-1185">Reference proteome</keyword>
<feature type="transmembrane region" description="Helical" evidence="1">
    <location>
        <begin position="90"/>
        <end position="111"/>
    </location>
</feature>
<dbReference type="InterPro" id="IPR000160">
    <property type="entry name" value="GGDEF_dom"/>
</dbReference>
<dbReference type="Proteomes" id="UP000051638">
    <property type="component" value="Unassembled WGS sequence"/>
</dbReference>
<dbReference type="RefSeq" id="WP_057874235.1">
    <property type="nucleotide sequence ID" value="NZ_AYYI01000047.1"/>
</dbReference>
<dbReference type="Gene3D" id="3.30.70.270">
    <property type="match status" value="1"/>
</dbReference>
<dbReference type="EMBL" id="AYYI01000047">
    <property type="protein sequence ID" value="KRM97157.1"/>
    <property type="molecule type" value="Genomic_DNA"/>
</dbReference>
<keyword evidence="1" id="KW-0812">Transmembrane</keyword>
<evidence type="ECO:0000313" key="3">
    <source>
        <dbReference type="EMBL" id="KRM97157.1"/>
    </source>
</evidence>
<dbReference type="SUPFAM" id="SSF55073">
    <property type="entry name" value="Nucleotide cyclase"/>
    <property type="match status" value="1"/>
</dbReference>
<protein>
    <submittedName>
        <fullName evidence="3">Ggdef domain protein</fullName>
    </submittedName>
</protein>
<evidence type="ECO:0000313" key="4">
    <source>
        <dbReference type="Proteomes" id="UP000051638"/>
    </source>
</evidence>
<evidence type="ECO:0000259" key="2">
    <source>
        <dbReference type="Pfam" id="PF00990"/>
    </source>
</evidence>
<name>A0A0R2D0C8_9LACO</name>
<dbReference type="PATRIC" id="fig|1423796.3.peg.1722"/>
<dbReference type="AlphaFoldDB" id="A0A0R2D0C8"/>
<keyword evidence="1" id="KW-1133">Transmembrane helix</keyword>
<dbReference type="OrthoDB" id="2157599at2"/>
<dbReference type="InterPro" id="IPR029787">
    <property type="entry name" value="Nucleotide_cyclase"/>
</dbReference>